<sequence length="73" mass="7927">TGYDYGKGFLKDLSKTGHYILSPYWTLQTQQMLIKNKSGSSLRVSTGETDTEACPAKLFSPESAETQCAATSS</sequence>
<evidence type="ECO:0000313" key="1">
    <source>
        <dbReference type="EMBL" id="CEK68952.1"/>
    </source>
</evidence>
<gene>
    <name evidence="1" type="primary">ORF68368</name>
</gene>
<protein>
    <submittedName>
        <fullName evidence="1">Uncharacterized protein</fullName>
    </submittedName>
</protein>
<reference evidence="1" key="1">
    <citation type="submission" date="2014-12" db="EMBL/GenBank/DDBJ databases">
        <title>Insight into the proteome of Arion vulgaris.</title>
        <authorList>
            <person name="Aradska J."/>
            <person name="Bulat T."/>
            <person name="Smidak R."/>
            <person name="Sarate P."/>
            <person name="Gangsoo J."/>
            <person name="Sialana F."/>
            <person name="Bilban M."/>
            <person name="Lubec G."/>
        </authorList>
    </citation>
    <scope>NUCLEOTIDE SEQUENCE</scope>
    <source>
        <tissue evidence="1">Skin</tissue>
    </source>
</reference>
<dbReference type="AlphaFoldDB" id="A0A0B6ZKQ2"/>
<feature type="non-terminal residue" evidence="1">
    <location>
        <position position="1"/>
    </location>
</feature>
<proteinExistence type="predicted"/>
<organism evidence="1">
    <name type="scientific">Arion vulgaris</name>
    <dbReference type="NCBI Taxonomy" id="1028688"/>
    <lineage>
        <taxon>Eukaryota</taxon>
        <taxon>Metazoa</taxon>
        <taxon>Spiralia</taxon>
        <taxon>Lophotrochozoa</taxon>
        <taxon>Mollusca</taxon>
        <taxon>Gastropoda</taxon>
        <taxon>Heterobranchia</taxon>
        <taxon>Euthyneura</taxon>
        <taxon>Panpulmonata</taxon>
        <taxon>Eupulmonata</taxon>
        <taxon>Stylommatophora</taxon>
        <taxon>Helicina</taxon>
        <taxon>Arionoidea</taxon>
        <taxon>Arionidae</taxon>
        <taxon>Arion</taxon>
    </lineage>
</organism>
<accession>A0A0B6ZKQ2</accession>
<name>A0A0B6ZKQ2_9EUPU</name>
<dbReference type="EMBL" id="HACG01022087">
    <property type="protein sequence ID" value="CEK68952.1"/>
    <property type="molecule type" value="Transcribed_RNA"/>
</dbReference>